<proteinExistence type="predicted"/>
<organism evidence="4 5">
    <name type="scientific">Kingdonia uniflora</name>
    <dbReference type="NCBI Taxonomy" id="39325"/>
    <lineage>
        <taxon>Eukaryota</taxon>
        <taxon>Viridiplantae</taxon>
        <taxon>Streptophyta</taxon>
        <taxon>Embryophyta</taxon>
        <taxon>Tracheophyta</taxon>
        <taxon>Spermatophyta</taxon>
        <taxon>Magnoliopsida</taxon>
        <taxon>Ranunculales</taxon>
        <taxon>Circaeasteraceae</taxon>
        <taxon>Kingdonia</taxon>
    </lineage>
</organism>
<evidence type="ECO:0000256" key="2">
    <source>
        <dbReference type="SAM" id="MobiDB-lite"/>
    </source>
</evidence>
<sequence>VVETVLSTHNQKIEDAVESLNALCLGDVSASQRLDSTVANNASITGTESSGASMQNREDVHNNGPTNESRDPTDWSSWVDIFVQEMMNASDLDDARSRASRILESFERSVINHSRASGEVYNFYFLDTMNSQLPIYFPSQHYFCRLEVNGDKRDALCFFVFSVCYLYLLTVLLTWLNNLLWQQEIASLREHLQSLVRDNQILKRAVAIQHERNLEQEEKAKEVEQLKHVIIQYQEQVRTLEVCLLYT</sequence>
<dbReference type="AlphaFoldDB" id="A0A7J7LDW4"/>
<keyword evidence="3" id="KW-1133">Transmembrane helix</keyword>
<feature type="compositionally biased region" description="Polar residues" evidence="2">
    <location>
        <begin position="43"/>
        <end position="55"/>
    </location>
</feature>
<name>A0A7J7LDW4_9MAGN</name>
<dbReference type="PANTHER" id="PTHR31245">
    <property type="entry name" value="UBIQUITIN SYSTEM COMPONENT CUE PROTEIN"/>
    <property type="match status" value="1"/>
</dbReference>
<feature type="region of interest" description="Disordered" evidence="2">
    <location>
        <begin position="43"/>
        <end position="72"/>
    </location>
</feature>
<protein>
    <submittedName>
        <fullName evidence="4">Uncharacterized protein</fullName>
    </submittedName>
</protein>
<evidence type="ECO:0000256" key="1">
    <source>
        <dbReference type="SAM" id="Coils"/>
    </source>
</evidence>
<keyword evidence="1" id="KW-0175">Coiled coil</keyword>
<keyword evidence="5" id="KW-1185">Reference proteome</keyword>
<accession>A0A7J7LDW4</accession>
<feature type="coiled-coil region" evidence="1">
    <location>
        <begin position="185"/>
        <end position="236"/>
    </location>
</feature>
<gene>
    <name evidence="4" type="ORF">GIB67_020514</name>
</gene>
<reference evidence="4 5" key="1">
    <citation type="journal article" date="2020" name="IScience">
        <title>Genome Sequencing of the Endangered Kingdonia uniflora (Circaeasteraceae, Ranunculales) Reveals Potential Mechanisms of Evolutionary Specialization.</title>
        <authorList>
            <person name="Sun Y."/>
            <person name="Deng T."/>
            <person name="Zhang A."/>
            <person name="Moore M.J."/>
            <person name="Landis J.B."/>
            <person name="Lin N."/>
            <person name="Zhang H."/>
            <person name="Zhang X."/>
            <person name="Huang J."/>
            <person name="Zhang X."/>
            <person name="Sun H."/>
            <person name="Wang H."/>
        </authorList>
    </citation>
    <scope>NUCLEOTIDE SEQUENCE [LARGE SCALE GENOMIC DNA]</scope>
    <source>
        <strain evidence="4">TB1705</strain>
        <tissue evidence="4">Leaf</tissue>
    </source>
</reference>
<evidence type="ECO:0000256" key="3">
    <source>
        <dbReference type="SAM" id="Phobius"/>
    </source>
</evidence>
<dbReference type="PANTHER" id="PTHR31245:SF16">
    <property type="entry name" value="UDP-GLUCOSE 6-DEHYDROGENASE"/>
    <property type="match status" value="1"/>
</dbReference>
<comment type="caution">
    <text evidence="4">The sequence shown here is derived from an EMBL/GenBank/DDBJ whole genome shotgun (WGS) entry which is preliminary data.</text>
</comment>
<dbReference type="OrthoDB" id="440455at2759"/>
<keyword evidence="3" id="KW-0472">Membrane</keyword>
<feature type="non-terminal residue" evidence="4">
    <location>
        <position position="1"/>
    </location>
</feature>
<evidence type="ECO:0000313" key="4">
    <source>
        <dbReference type="EMBL" id="KAF6140778.1"/>
    </source>
</evidence>
<evidence type="ECO:0000313" key="5">
    <source>
        <dbReference type="Proteomes" id="UP000541444"/>
    </source>
</evidence>
<dbReference type="Proteomes" id="UP000541444">
    <property type="component" value="Unassembled WGS sequence"/>
</dbReference>
<feature type="transmembrane region" description="Helical" evidence="3">
    <location>
        <begin position="155"/>
        <end position="176"/>
    </location>
</feature>
<keyword evidence="3" id="KW-0812">Transmembrane</keyword>
<dbReference type="EMBL" id="JACGCM010002348">
    <property type="protein sequence ID" value="KAF6140778.1"/>
    <property type="molecule type" value="Genomic_DNA"/>
</dbReference>